<evidence type="ECO:0000313" key="9">
    <source>
        <dbReference type="EMBL" id="KYP34632.1"/>
    </source>
</evidence>
<evidence type="ECO:0000256" key="3">
    <source>
        <dbReference type="ARBA" id="ARBA00022759"/>
    </source>
</evidence>
<dbReference type="Gramene" id="C.cajan_44296.t">
    <property type="protein sequence ID" value="C.cajan_44296.t"/>
    <property type="gene ID" value="C.cajan_44296"/>
</dbReference>
<dbReference type="InterPro" id="IPR001568">
    <property type="entry name" value="RNase_T2-like"/>
</dbReference>
<dbReference type="OMA" id="HEWESHG"/>
<feature type="signal peptide" evidence="8">
    <location>
        <begin position="1"/>
        <end position="19"/>
    </location>
</feature>
<evidence type="ECO:0000313" key="10">
    <source>
        <dbReference type="Proteomes" id="UP000075243"/>
    </source>
</evidence>
<dbReference type="EMBL" id="KQ484549">
    <property type="protein sequence ID" value="KYP34632.1"/>
    <property type="molecule type" value="Genomic_DNA"/>
</dbReference>
<gene>
    <name evidence="9" type="ORF">KK1_044395</name>
</gene>
<dbReference type="GO" id="GO:0033897">
    <property type="term" value="F:ribonuclease T2 activity"/>
    <property type="evidence" value="ECO:0007669"/>
    <property type="project" value="InterPro"/>
</dbReference>
<keyword evidence="2" id="KW-0540">Nuclease</keyword>
<dbReference type="InterPro" id="IPR033130">
    <property type="entry name" value="RNase_T2_His_AS_2"/>
</dbReference>
<evidence type="ECO:0000256" key="5">
    <source>
        <dbReference type="ARBA" id="ARBA00023239"/>
    </source>
</evidence>
<evidence type="ECO:0000256" key="7">
    <source>
        <dbReference type="RuleBase" id="RU004328"/>
    </source>
</evidence>
<sequence>MKFTCLLLFFVFPILIGGSFEFWKLAETWPPTFCRSTPCAVQISSKFTIHGLWPSNNTNPQPEFCPSNKFDSNKIKQNLKSQLETNWPALKDGRNVSFWTYEWDKHGSCSQLPQNDFLNLALSMFFKKDLKATLQKHRIVPGKRYQTASITTTIYNDIRAMPEVVCNSNNQLTEIRLCLNTSTNGFINCTTQAAGQGSKCKTSVDYIL</sequence>
<dbReference type="InterPro" id="IPR036430">
    <property type="entry name" value="RNase_T2-like_sf"/>
</dbReference>
<dbReference type="Gene3D" id="3.90.730.10">
    <property type="entry name" value="Ribonuclease T2-like"/>
    <property type="match status" value="1"/>
</dbReference>
<dbReference type="InterPro" id="IPR018188">
    <property type="entry name" value="RNase_T2_His_AS_1"/>
</dbReference>
<keyword evidence="3" id="KW-0255">Endonuclease</keyword>
<proteinExistence type="inferred from homology"/>
<evidence type="ECO:0000256" key="2">
    <source>
        <dbReference type="ARBA" id="ARBA00022722"/>
    </source>
</evidence>
<feature type="active site" evidence="6">
    <location>
        <position position="106"/>
    </location>
</feature>
<comment type="similarity">
    <text evidence="1 7">Belongs to the RNase T2 family.</text>
</comment>
<keyword evidence="5" id="KW-0456">Lyase</keyword>
<dbReference type="PANTHER" id="PTHR11240:SF59">
    <property type="entry name" value="RIBONUCLEASE T2 FAMILY PROTEIN"/>
    <property type="match status" value="1"/>
</dbReference>
<dbReference type="GO" id="GO:0006401">
    <property type="term" value="P:RNA catabolic process"/>
    <property type="evidence" value="ECO:0007669"/>
    <property type="project" value="TreeGrafter"/>
</dbReference>
<dbReference type="Pfam" id="PF00445">
    <property type="entry name" value="Ribonuclease_T2"/>
    <property type="match status" value="1"/>
</dbReference>
<keyword evidence="4" id="KW-1015">Disulfide bond</keyword>
<protein>
    <submittedName>
        <fullName evidence="9">Ribonuclease 3</fullName>
    </submittedName>
</protein>
<keyword evidence="3" id="KW-0378">Hydrolase</keyword>
<dbReference type="GO" id="GO:0005576">
    <property type="term" value="C:extracellular region"/>
    <property type="evidence" value="ECO:0007669"/>
    <property type="project" value="TreeGrafter"/>
</dbReference>
<dbReference type="PROSITE" id="PS00531">
    <property type="entry name" value="RNASE_T2_2"/>
    <property type="match status" value="1"/>
</dbReference>
<dbReference type="CDD" id="cd01061">
    <property type="entry name" value="RNase_T2_euk"/>
    <property type="match status" value="1"/>
</dbReference>
<dbReference type="PANTHER" id="PTHR11240">
    <property type="entry name" value="RIBONUCLEASE T2"/>
    <property type="match status" value="1"/>
</dbReference>
<dbReference type="PROSITE" id="PS00530">
    <property type="entry name" value="RNASE_T2_1"/>
    <property type="match status" value="1"/>
</dbReference>
<dbReference type="AlphaFoldDB" id="A0A151QWL7"/>
<reference evidence="9" key="1">
    <citation type="journal article" date="2012" name="Nat. Biotechnol.">
        <title>Draft genome sequence of pigeonpea (Cajanus cajan), an orphan legume crop of resource-poor farmers.</title>
        <authorList>
            <person name="Varshney R.K."/>
            <person name="Chen W."/>
            <person name="Li Y."/>
            <person name="Bharti A.K."/>
            <person name="Saxena R.K."/>
            <person name="Schlueter J.A."/>
            <person name="Donoghue M.T."/>
            <person name="Azam S."/>
            <person name="Fan G."/>
            <person name="Whaley A.M."/>
            <person name="Farmer A.D."/>
            <person name="Sheridan J."/>
            <person name="Iwata A."/>
            <person name="Tuteja R."/>
            <person name="Penmetsa R.V."/>
            <person name="Wu W."/>
            <person name="Upadhyaya H.D."/>
            <person name="Yang S.P."/>
            <person name="Shah T."/>
            <person name="Saxena K.B."/>
            <person name="Michael T."/>
            <person name="McCombie W.R."/>
            <person name="Yang B."/>
            <person name="Zhang G."/>
            <person name="Yang H."/>
            <person name="Wang J."/>
            <person name="Spillane C."/>
            <person name="Cook D.R."/>
            <person name="May G.D."/>
            <person name="Xu X."/>
            <person name="Jackson S.A."/>
        </authorList>
    </citation>
    <scope>NUCLEOTIDE SEQUENCE [LARGE SCALE GENOMIC DNA]</scope>
</reference>
<organism evidence="9 10">
    <name type="scientific">Cajanus cajan</name>
    <name type="common">Pigeon pea</name>
    <name type="synonym">Cajanus indicus</name>
    <dbReference type="NCBI Taxonomy" id="3821"/>
    <lineage>
        <taxon>Eukaryota</taxon>
        <taxon>Viridiplantae</taxon>
        <taxon>Streptophyta</taxon>
        <taxon>Embryophyta</taxon>
        <taxon>Tracheophyta</taxon>
        <taxon>Spermatophyta</taxon>
        <taxon>Magnoliopsida</taxon>
        <taxon>eudicotyledons</taxon>
        <taxon>Gunneridae</taxon>
        <taxon>Pentapetalae</taxon>
        <taxon>rosids</taxon>
        <taxon>fabids</taxon>
        <taxon>Fabales</taxon>
        <taxon>Fabaceae</taxon>
        <taxon>Papilionoideae</taxon>
        <taxon>50 kb inversion clade</taxon>
        <taxon>NPAAA clade</taxon>
        <taxon>indigoferoid/millettioid clade</taxon>
        <taxon>Phaseoleae</taxon>
        <taxon>Cajanus</taxon>
    </lineage>
</organism>
<feature type="chain" id="PRO_5007587564" evidence="8">
    <location>
        <begin position="20"/>
        <end position="208"/>
    </location>
</feature>
<evidence type="ECO:0000256" key="8">
    <source>
        <dbReference type="SAM" id="SignalP"/>
    </source>
</evidence>
<feature type="active site" evidence="6">
    <location>
        <position position="50"/>
    </location>
</feature>
<accession>A0A151QWL7</accession>
<keyword evidence="10" id="KW-1185">Reference proteome</keyword>
<evidence type="ECO:0000256" key="1">
    <source>
        <dbReference type="ARBA" id="ARBA00007469"/>
    </source>
</evidence>
<evidence type="ECO:0000256" key="6">
    <source>
        <dbReference type="PIRSR" id="PIRSR633697-1"/>
    </source>
</evidence>
<keyword evidence="8" id="KW-0732">Signal</keyword>
<dbReference type="SUPFAM" id="SSF55895">
    <property type="entry name" value="Ribonuclease Rh-like"/>
    <property type="match status" value="1"/>
</dbReference>
<dbReference type="InterPro" id="IPR033697">
    <property type="entry name" value="Ribonuclease_T2_eukaryotic"/>
</dbReference>
<dbReference type="Proteomes" id="UP000075243">
    <property type="component" value="Unassembled WGS sequence"/>
</dbReference>
<dbReference type="GO" id="GO:0003723">
    <property type="term" value="F:RNA binding"/>
    <property type="evidence" value="ECO:0007669"/>
    <property type="project" value="InterPro"/>
</dbReference>
<evidence type="ECO:0000256" key="4">
    <source>
        <dbReference type="ARBA" id="ARBA00023157"/>
    </source>
</evidence>
<name>A0A151QWL7_CAJCA</name>
<feature type="active site" evidence="6">
    <location>
        <position position="102"/>
    </location>
</feature>